<keyword evidence="1" id="KW-0472">Membrane</keyword>
<dbReference type="STRING" id="1797245.A2949_03105"/>
<protein>
    <submittedName>
        <fullName evidence="2">Uncharacterized protein</fullName>
    </submittedName>
</protein>
<evidence type="ECO:0000313" key="2">
    <source>
        <dbReference type="EMBL" id="OGC86425.1"/>
    </source>
</evidence>
<feature type="transmembrane region" description="Helical" evidence="1">
    <location>
        <begin position="73"/>
        <end position="93"/>
    </location>
</feature>
<organism evidence="2 3">
    <name type="scientific">Candidatus Adlerbacteria bacterium RIFCSPLOWO2_01_FULL_54_21b</name>
    <dbReference type="NCBI Taxonomy" id="1797245"/>
    <lineage>
        <taxon>Bacteria</taxon>
        <taxon>Candidatus Adleribacteriota</taxon>
    </lineage>
</organism>
<dbReference type="EMBL" id="MEWZ01000023">
    <property type="protein sequence ID" value="OGC86425.1"/>
    <property type="molecule type" value="Genomic_DNA"/>
</dbReference>
<feature type="transmembrane region" description="Helical" evidence="1">
    <location>
        <begin position="114"/>
        <end position="133"/>
    </location>
</feature>
<dbReference type="AlphaFoldDB" id="A0A1F4XXH7"/>
<accession>A0A1F4XXH7</accession>
<reference evidence="2 3" key="1">
    <citation type="journal article" date="2016" name="Nat. Commun.">
        <title>Thousands of microbial genomes shed light on interconnected biogeochemical processes in an aquifer system.</title>
        <authorList>
            <person name="Anantharaman K."/>
            <person name="Brown C.T."/>
            <person name="Hug L.A."/>
            <person name="Sharon I."/>
            <person name="Castelle C.J."/>
            <person name="Probst A.J."/>
            <person name="Thomas B.C."/>
            <person name="Singh A."/>
            <person name="Wilkins M.J."/>
            <person name="Karaoz U."/>
            <person name="Brodie E.L."/>
            <person name="Williams K.H."/>
            <person name="Hubbard S.S."/>
            <person name="Banfield J.F."/>
        </authorList>
    </citation>
    <scope>NUCLEOTIDE SEQUENCE [LARGE SCALE GENOMIC DNA]</scope>
</reference>
<feature type="transmembrane region" description="Helical" evidence="1">
    <location>
        <begin position="12"/>
        <end position="34"/>
    </location>
</feature>
<comment type="caution">
    <text evidence="2">The sequence shown here is derived from an EMBL/GenBank/DDBJ whole genome shotgun (WGS) entry which is preliminary data.</text>
</comment>
<keyword evidence="1" id="KW-1133">Transmembrane helix</keyword>
<dbReference type="Proteomes" id="UP000178585">
    <property type="component" value="Unassembled WGS sequence"/>
</dbReference>
<keyword evidence="1" id="KW-0812">Transmembrane</keyword>
<feature type="transmembrane region" description="Helical" evidence="1">
    <location>
        <begin position="46"/>
        <end position="67"/>
    </location>
</feature>
<name>A0A1F4XXH7_9BACT</name>
<gene>
    <name evidence="2" type="ORF">A2949_03105</name>
</gene>
<evidence type="ECO:0000313" key="3">
    <source>
        <dbReference type="Proteomes" id="UP000178585"/>
    </source>
</evidence>
<proteinExistence type="predicted"/>
<sequence length="137" mass="15197">MLNTFPDLLVFSFFAPTLLRIGAAGVLFYLAYFYIVHQEEIGRSPLPLIGAVGPRIAWLMAIVAGLIGAGLFFGYYTQIMALLGMVGMVKYAVYRRFYPHLMAVRFPLSRSTMLLFFIICLSLLISGAGAMAYDLPL</sequence>
<evidence type="ECO:0000256" key="1">
    <source>
        <dbReference type="SAM" id="Phobius"/>
    </source>
</evidence>